<dbReference type="Proteomes" id="UP000199766">
    <property type="component" value="Unassembled WGS sequence"/>
</dbReference>
<accession>A0A1H9NJ17</accession>
<reference evidence="1 2" key="1">
    <citation type="submission" date="2016-10" db="EMBL/GenBank/DDBJ databases">
        <authorList>
            <person name="de Groot N.N."/>
        </authorList>
    </citation>
    <scope>NUCLEOTIDE SEQUENCE [LARGE SCALE GENOMIC DNA]</scope>
    <source>
        <strain evidence="1 2">ATCC 35958</strain>
    </source>
</reference>
<gene>
    <name evidence="1" type="ORF">SAMN02982919_02220</name>
</gene>
<dbReference type="AlphaFoldDB" id="A0A1H9NJ17"/>
<keyword evidence="2" id="KW-1185">Reference proteome</keyword>
<protein>
    <submittedName>
        <fullName evidence="1">Uncharacterized protein</fullName>
    </submittedName>
</protein>
<proteinExistence type="predicted"/>
<sequence>MNARCHLQVSKALEAINELEAADRDRELAYEYAHSSGFYNEPLPSTFRCDPFLIKAYRDGSEDAMFLNSQKKSVCNDSAN</sequence>
<evidence type="ECO:0000313" key="1">
    <source>
        <dbReference type="EMBL" id="SER35383.1"/>
    </source>
</evidence>
<organism evidence="1 2">
    <name type="scientific">Giesbergeria anulus</name>
    <dbReference type="NCBI Taxonomy" id="180197"/>
    <lineage>
        <taxon>Bacteria</taxon>
        <taxon>Pseudomonadati</taxon>
        <taxon>Pseudomonadota</taxon>
        <taxon>Betaproteobacteria</taxon>
        <taxon>Burkholderiales</taxon>
        <taxon>Comamonadaceae</taxon>
        <taxon>Giesbergeria</taxon>
    </lineage>
</organism>
<evidence type="ECO:0000313" key="2">
    <source>
        <dbReference type="Proteomes" id="UP000199766"/>
    </source>
</evidence>
<name>A0A1H9NJ17_9BURK</name>
<dbReference type="STRING" id="180197.SAMN02982919_02220"/>
<dbReference type="EMBL" id="FOGD01000007">
    <property type="protein sequence ID" value="SER35383.1"/>
    <property type="molecule type" value="Genomic_DNA"/>
</dbReference>